<keyword evidence="2 6" id="KW-0732">Signal</keyword>
<dbReference type="SMART" id="SM00749">
    <property type="entry name" value="BON"/>
    <property type="match status" value="1"/>
</dbReference>
<dbReference type="STRING" id="642227.HA49_13125"/>
<dbReference type="InterPro" id="IPR014004">
    <property type="entry name" value="Transpt-assoc_nodulatn_dom_bac"/>
</dbReference>
<evidence type="ECO:0000256" key="6">
    <source>
        <dbReference type="SAM" id="SignalP"/>
    </source>
</evidence>
<dbReference type="PROSITE" id="PS50914">
    <property type="entry name" value="BON"/>
    <property type="match status" value="1"/>
</dbReference>
<reference evidence="8" key="1">
    <citation type="submission" date="2014-12" db="EMBL/GenBank/DDBJ databases">
        <title>The draft genome of the Tatumella morbirosei type strain, LMG23360T isolated from pineapple rot.</title>
        <authorList>
            <person name="Smits T.H."/>
            <person name="Palmer M."/>
            <person name="Venter S.N."/>
            <person name="Duffy B."/>
            <person name="Steenkamp E.T."/>
            <person name="Chan W.Y."/>
            <person name="Coutinho T.A."/>
            <person name="Coetzee M.P."/>
            <person name="De Maayer P."/>
        </authorList>
    </citation>
    <scope>NUCLEOTIDE SEQUENCE [LARGE SCALE GENOMIC DNA]</scope>
    <source>
        <strain evidence="8">LMG 23360</strain>
    </source>
</reference>
<evidence type="ECO:0000259" key="7">
    <source>
        <dbReference type="PROSITE" id="PS50914"/>
    </source>
</evidence>
<evidence type="ECO:0000313" key="9">
    <source>
        <dbReference type="Proteomes" id="UP000029577"/>
    </source>
</evidence>
<feature type="chain" id="PRO_5001909771" description="Osmotically-inducible protein Y" evidence="6">
    <location>
        <begin position="22"/>
        <end position="104"/>
    </location>
</feature>
<dbReference type="EMBL" id="JPKR02000003">
    <property type="protein sequence ID" value="KGD73127.1"/>
    <property type="molecule type" value="Genomic_DNA"/>
</dbReference>
<evidence type="ECO:0000256" key="5">
    <source>
        <dbReference type="ARBA" id="ARBA00070588"/>
    </source>
</evidence>
<dbReference type="GO" id="GO:0042597">
    <property type="term" value="C:periplasmic space"/>
    <property type="evidence" value="ECO:0007669"/>
    <property type="project" value="UniProtKB-SubCell"/>
</dbReference>
<feature type="signal peptide" evidence="6">
    <location>
        <begin position="1"/>
        <end position="21"/>
    </location>
</feature>
<evidence type="ECO:0000256" key="2">
    <source>
        <dbReference type="ARBA" id="ARBA00022729"/>
    </source>
</evidence>
<keyword evidence="4" id="KW-0574">Periplasm</keyword>
<dbReference type="eggNOG" id="COG2823">
    <property type="taxonomic scope" value="Bacteria"/>
</dbReference>
<accession>A0A095T8X2</accession>
<dbReference type="OrthoDB" id="7360581at2"/>
<evidence type="ECO:0000256" key="1">
    <source>
        <dbReference type="ARBA" id="ARBA00004418"/>
    </source>
</evidence>
<proteinExistence type="predicted"/>
<gene>
    <name evidence="8" type="ORF">HA49_13125</name>
</gene>
<dbReference type="InterPro" id="IPR007055">
    <property type="entry name" value="BON_dom"/>
</dbReference>
<dbReference type="PANTHER" id="PTHR34606:SF16">
    <property type="entry name" value="BON DOMAIN-CONTAINING PROTEIN"/>
    <property type="match status" value="1"/>
</dbReference>
<sequence>MKFIKVLASAVLASVVALSLAGCAPGPKKEGTGGYIDDTVITTKVKAQLLGTKELKSTEINVETFKGRVQLSGFVATPQDASRAVEVTRKVQGVTSVVNNIQIK</sequence>
<feature type="domain" description="BON" evidence="7">
    <location>
        <begin position="37"/>
        <end position="104"/>
    </location>
</feature>
<comment type="subcellular location">
    <subcellularLocation>
        <location evidence="1">Periplasm</location>
    </subcellularLocation>
</comment>
<organism evidence="8 9">
    <name type="scientific">Tatumella morbirosei</name>
    <dbReference type="NCBI Taxonomy" id="642227"/>
    <lineage>
        <taxon>Bacteria</taxon>
        <taxon>Pseudomonadati</taxon>
        <taxon>Pseudomonadota</taxon>
        <taxon>Gammaproteobacteria</taxon>
        <taxon>Enterobacterales</taxon>
        <taxon>Erwiniaceae</taxon>
        <taxon>Tatumella</taxon>
    </lineage>
</organism>
<keyword evidence="9" id="KW-1185">Reference proteome</keyword>
<dbReference type="AlphaFoldDB" id="A0A095T8X2"/>
<comment type="caution">
    <text evidence="8">The sequence shown here is derived from an EMBL/GenBank/DDBJ whole genome shotgun (WGS) entry which is preliminary data.</text>
</comment>
<evidence type="ECO:0000256" key="3">
    <source>
        <dbReference type="ARBA" id="ARBA00022737"/>
    </source>
</evidence>
<keyword evidence="3" id="KW-0677">Repeat</keyword>
<dbReference type="PANTHER" id="PTHR34606">
    <property type="entry name" value="BON DOMAIN-CONTAINING PROTEIN"/>
    <property type="match status" value="1"/>
</dbReference>
<name>A0A095T8X2_9GAMM</name>
<dbReference type="Pfam" id="PF04972">
    <property type="entry name" value="BON"/>
    <property type="match status" value="1"/>
</dbReference>
<dbReference type="Proteomes" id="UP000029577">
    <property type="component" value="Unassembled WGS sequence"/>
</dbReference>
<dbReference type="RefSeq" id="WP_038020793.1">
    <property type="nucleotide sequence ID" value="NZ_JPKR02000003.1"/>
</dbReference>
<dbReference type="Gene3D" id="3.30.1340.30">
    <property type="match status" value="1"/>
</dbReference>
<dbReference type="InterPro" id="IPR051686">
    <property type="entry name" value="Lipoprotein_DolP"/>
</dbReference>
<dbReference type="PROSITE" id="PS51257">
    <property type="entry name" value="PROKAR_LIPOPROTEIN"/>
    <property type="match status" value="1"/>
</dbReference>
<protein>
    <recommendedName>
        <fullName evidence="5">Osmotically-inducible protein Y</fullName>
    </recommendedName>
</protein>
<evidence type="ECO:0000256" key="4">
    <source>
        <dbReference type="ARBA" id="ARBA00022764"/>
    </source>
</evidence>
<dbReference type="FunFam" id="3.30.1340.30:FF:000001">
    <property type="entry name" value="Molecular chaperone OsmY"/>
    <property type="match status" value="1"/>
</dbReference>
<evidence type="ECO:0000313" key="8">
    <source>
        <dbReference type="EMBL" id="KGD73127.1"/>
    </source>
</evidence>